<dbReference type="EMBL" id="JAHRIN010050695">
    <property type="protein sequence ID" value="MEQ2208755.1"/>
    <property type="molecule type" value="Genomic_DNA"/>
</dbReference>
<gene>
    <name evidence="2" type="ORF">XENOCAPTIV_013595</name>
</gene>
<organism evidence="2 3">
    <name type="scientific">Xenoophorus captivus</name>
    <dbReference type="NCBI Taxonomy" id="1517983"/>
    <lineage>
        <taxon>Eukaryota</taxon>
        <taxon>Metazoa</taxon>
        <taxon>Chordata</taxon>
        <taxon>Craniata</taxon>
        <taxon>Vertebrata</taxon>
        <taxon>Euteleostomi</taxon>
        <taxon>Actinopterygii</taxon>
        <taxon>Neopterygii</taxon>
        <taxon>Teleostei</taxon>
        <taxon>Neoteleostei</taxon>
        <taxon>Acanthomorphata</taxon>
        <taxon>Ovalentaria</taxon>
        <taxon>Atherinomorphae</taxon>
        <taxon>Cyprinodontiformes</taxon>
        <taxon>Goodeidae</taxon>
        <taxon>Xenoophorus</taxon>
    </lineage>
</organism>
<feature type="compositionally biased region" description="Polar residues" evidence="1">
    <location>
        <begin position="68"/>
        <end position="78"/>
    </location>
</feature>
<comment type="caution">
    <text evidence="2">The sequence shown here is derived from an EMBL/GenBank/DDBJ whole genome shotgun (WGS) entry which is preliminary data.</text>
</comment>
<keyword evidence="3" id="KW-1185">Reference proteome</keyword>
<reference evidence="2 3" key="1">
    <citation type="submission" date="2021-06" db="EMBL/GenBank/DDBJ databases">
        <authorList>
            <person name="Palmer J.M."/>
        </authorList>
    </citation>
    <scope>NUCLEOTIDE SEQUENCE [LARGE SCALE GENOMIC DNA]</scope>
    <source>
        <strain evidence="2 3">XC_2019</strain>
        <tissue evidence="2">Muscle</tissue>
    </source>
</reference>
<evidence type="ECO:0000256" key="1">
    <source>
        <dbReference type="SAM" id="MobiDB-lite"/>
    </source>
</evidence>
<evidence type="ECO:0000313" key="2">
    <source>
        <dbReference type="EMBL" id="MEQ2208755.1"/>
    </source>
</evidence>
<sequence length="78" mass="8666">MKMRGCSWLAGLQRIKLTVGKSLADAVLHQKVSVKIPPEVSINADYMHVEEVKERKGKKPIRGRSVAVQPSSLRTLTL</sequence>
<name>A0ABV0RKU5_9TELE</name>
<evidence type="ECO:0000313" key="3">
    <source>
        <dbReference type="Proteomes" id="UP001434883"/>
    </source>
</evidence>
<dbReference type="Proteomes" id="UP001434883">
    <property type="component" value="Unassembled WGS sequence"/>
</dbReference>
<proteinExistence type="predicted"/>
<accession>A0ABV0RKU5</accession>
<protein>
    <submittedName>
        <fullName evidence="2">Uncharacterized protein</fullName>
    </submittedName>
</protein>
<feature type="region of interest" description="Disordered" evidence="1">
    <location>
        <begin position="55"/>
        <end position="78"/>
    </location>
</feature>